<comment type="caution">
    <text evidence="3">The sequence shown here is derived from an EMBL/GenBank/DDBJ whole genome shotgun (WGS) entry which is preliminary data.</text>
</comment>
<evidence type="ECO:0000259" key="2">
    <source>
        <dbReference type="Pfam" id="PF01345"/>
    </source>
</evidence>
<evidence type="ECO:0000313" key="3">
    <source>
        <dbReference type="EMBL" id="MCP1386532.1"/>
    </source>
</evidence>
<dbReference type="EMBL" id="JAMZEL010000027">
    <property type="protein sequence ID" value="MCP1386532.1"/>
    <property type="molecule type" value="Genomic_DNA"/>
</dbReference>
<gene>
    <name evidence="3" type="ORF">NCI00_29080</name>
</gene>
<dbReference type="InterPro" id="IPR001434">
    <property type="entry name" value="OmcB-like_DUF11"/>
</dbReference>
<proteinExistence type="predicted"/>
<feature type="domain" description="DUF11" evidence="2">
    <location>
        <begin position="516"/>
        <end position="627"/>
    </location>
</feature>
<feature type="chain" id="PRO_5046741662" evidence="1">
    <location>
        <begin position="25"/>
        <end position="716"/>
    </location>
</feature>
<dbReference type="InterPro" id="IPR013783">
    <property type="entry name" value="Ig-like_fold"/>
</dbReference>
<dbReference type="Pfam" id="PF01345">
    <property type="entry name" value="DUF11"/>
    <property type="match status" value="1"/>
</dbReference>
<evidence type="ECO:0000256" key="1">
    <source>
        <dbReference type="SAM" id="SignalP"/>
    </source>
</evidence>
<organism evidence="3 4">
    <name type="scientific">Runella salmonicolor</name>
    <dbReference type="NCBI Taxonomy" id="2950278"/>
    <lineage>
        <taxon>Bacteria</taxon>
        <taxon>Pseudomonadati</taxon>
        <taxon>Bacteroidota</taxon>
        <taxon>Cytophagia</taxon>
        <taxon>Cytophagales</taxon>
        <taxon>Spirosomataceae</taxon>
        <taxon>Runella</taxon>
    </lineage>
</organism>
<evidence type="ECO:0000313" key="4">
    <source>
        <dbReference type="Proteomes" id="UP001204772"/>
    </source>
</evidence>
<dbReference type="NCBIfam" id="TIGR01451">
    <property type="entry name" value="B_ant_repeat"/>
    <property type="match status" value="1"/>
</dbReference>
<feature type="signal peptide" evidence="1">
    <location>
        <begin position="1"/>
        <end position="24"/>
    </location>
</feature>
<name>A0ABT1FXN4_9BACT</name>
<dbReference type="RefSeq" id="WP_253533442.1">
    <property type="nucleotide sequence ID" value="NZ_JAMZEL010000027.1"/>
</dbReference>
<dbReference type="Proteomes" id="UP001204772">
    <property type="component" value="Unassembled WGS sequence"/>
</dbReference>
<dbReference type="Pfam" id="PF17963">
    <property type="entry name" value="Big_9"/>
    <property type="match status" value="3"/>
</dbReference>
<protein>
    <submittedName>
        <fullName evidence="3">Ig-like domain-containing protein</fullName>
    </submittedName>
</protein>
<dbReference type="Gene3D" id="2.60.40.10">
    <property type="entry name" value="Immunoglobulins"/>
    <property type="match status" value="1"/>
</dbReference>
<keyword evidence="4" id="KW-1185">Reference proteome</keyword>
<dbReference type="NCBIfam" id="NF012211">
    <property type="entry name" value="tand_rpt_95"/>
    <property type="match status" value="3"/>
</dbReference>
<reference evidence="3 4" key="1">
    <citation type="submission" date="2022-06" db="EMBL/GenBank/DDBJ databases">
        <title>Runella sp. S5 genome sequencing.</title>
        <authorList>
            <person name="Park S."/>
        </authorList>
    </citation>
    <scope>NUCLEOTIDE SEQUENCE [LARGE SCALE GENOMIC DNA]</scope>
    <source>
        <strain evidence="3 4">S5</strain>
    </source>
</reference>
<dbReference type="InterPro" id="IPR047589">
    <property type="entry name" value="DUF11_rpt"/>
</dbReference>
<sequence length="716" mass="74999">MKKILRFSFLTWAVLLGAVTFIKAQISANTVKYKITYDATNASYTAWVVPDYSVPNVAPNNFNTGTTEKGSTAQFTIVVPKNFVITQITDIKGTWAKPSDSGFTKFGPGNAGQTWTGLDTTLNYYVVGKTPAETDYGTFTAGTPVALFSFKGNGCFGPVKPLPPGDPFISAADATYSLNVANSFYSRSGQPSGGNIVPLEQFVAILGPVASCASPIIYAYDDNNITNKGVAVAGNVLLNDNTGTGTGPLVVSTTPVQQPSVGTLSLNADGTYLYTPTATFVGTAIFKYRVCDSGSPAVCDTAQVSIIVRDPVATNNPPIALGDIAVTKFELPVSGNVLTNDIDPDPGQTLTATKLTDPTNGSVSFNADGTYTYTPFPGFFGNDKFTYQACDNGNPQLCTAATVDLEVLGRDASNSPPLANDDAFIRTPTGTAAGNVLINDKDPEGDQITVNTTPISGPSNGTVTLNADGTFLYTPDAGYTGFDQFIYEVCDNANPKGCSQATVYIITGLTVPGNADLKITKTLVGSKTRALNDVVSYQIVVKNQGPDPATNVVVKDSVGVGLQLTGGTPTKGTFTTPLWTIPVLASGDSALLTVTAKVIAEGISFNYAIVKSLDQTDANKANNEDQTCVTVPYKLCSGNKLEASVPTTYTNVVWFKGATQVGTGNTILLSETGSYTFTATNVACPISGCCPLIIEAGDNCCPVNFCVPVIVTKIRK</sequence>
<dbReference type="Gene3D" id="2.60.40.3440">
    <property type="match status" value="3"/>
</dbReference>
<keyword evidence="1" id="KW-0732">Signal</keyword>
<accession>A0ABT1FXN4</accession>